<evidence type="ECO:0000313" key="3">
    <source>
        <dbReference type="Proteomes" id="UP000189818"/>
    </source>
</evidence>
<name>A0A1T5BQC0_9SPHN</name>
<organism evidence="2 3">
    <name type="scientific">Rhizorhabdus histidinilytica</name>
    <dbReference type="NCBI Taxonomy" id="439228"/>
    <lineage>
        <taxon>Bacteria</taxon>
        <taxon>Pseudomonadati</taxon>
        <taxon>Pseudomonadota</taxon>
        <taxon>Alphaproteobacteria</taxon>
        <taxon>Sphingomonadales</taxon>
        <taxon>Sphingomonadaceae</taxon>
        <taxon>Rhizorhabdus</taxon>
    </lineage>
</organism>
<dbReference type="Proteomes" id="UP000189818">
    <property type="component" value="Unassembled WGS sequence"/>
</dbReference>
<protein>
    <submittedName>
        <fullName evidence="2">Uncharacterized protein</fullName>
    </submittedName>
</protein>
<gene>
    <name evidence="2" type="ORF">SAMN06295920_103199</name>
</gene>
<sequence length="69" mass="7822">MSALRPHIRVARAYEAAYVAEAERLHGQQRYEIALHMLAQASAHRRAAEMMEAEEAQSATDWPVQREGC</sequence>
<dbReference type="AlphaFoldDB" id="A0A1T5BQC0"/>
<dbReference type="EMBL" id="FUYM01000003">
    <property type="protein sequence ID" value="SKB49406.1"/>
    <property type="molecule type" value="Genomic_DNA"/>
</dbReference>
<accession>A0A1T5BQC0</accession>
<feature type="region of interest" description="Disordered" evidence="1">
    <location>
        <begin position="46"/>
        <end position="69"/>
    </location>
</feature>
<evidence type="ECO:0000313" key="2">
    <source>
        <dbReference type="EMBL" id="SKB49406.1"/>
    </source>
</evidence>
<proteinExistence type="predicted"/>
<dbReference type="RefSeq" id="WP_079647524.1">
    <property type="nucleotide sequence ID" value="NZ_FUYM01000003.1"/>
</dbReference>
<dbReference type="STRING" id="439228.SAMN06295920_103199"/>
<reference evidence="3" key="1">
    <citation type="submission" date="2017-02" db="EMBL/GenBank/DDBJ databases">
        <authorList>
            <person name="Varghese N."/>
            <person name="Submissions S."/>
        </authorList>
    </citation>
    <scope>NUCLEOTIDE SEQUENCE [LARGE SCALE GENOMIC DNA]</scope>
    <source>
        <strain evidence="3">UM2</strain>
    </source>
</reference>
<evidence type="ECO:0000256" key="1">
    <source>
        <dbReference type="SAM" id="MobiDB-lite"/>
    </source>
</evidence>
<keyword evidence="3" id="KW-1185">Reference proteome</keyword>